<evidence type="ECO:0000256" key="3">
    <source>
        <dbReference type="ARBA" id="ARBA00022448"/>
    </source>
</evidence>
<dbReference type="InterPro" id="IPR027256">
    <property type="entry name" value="P-typ_ATPase_IB"/>
</dbReference>
<feature type="transmembrane region" description="Helical" evidence="15">
    <location>
        <begin position="326"/>
        <end position="350"/>
    </location>
</feature>
<feature type="region of interest" description="Disordered" evidence="16">
    <location>
        <begin position="719"/>
        <end position="746"/>
    </location>
</feature>
<dbReference type="InterPro" id="IPR018303">
    <property type="entry name" value="ATPase_P-typ_P_site"/>
</dbReference>
<keyword evidence="12 15" id="KW-1133">Transmembrane helix</keyword>
<evidence type="ECO:0000256" key="2">
    <source>
        <dbReference type="ARBA" id="ARBA00006024"/>
    </source>
</evidence>
<dbReference type="InterPro" id="IPR023299">
    <property type="entry name" value="ATPase_P-typ_cyto_dom_N"/>
</dbReference>
<dbReference type="InterPro" id="IPR059000">
    <property type="entry name" value="ATPase_P-type_domA"/>
</dbReference>
<evidence type="ECO:0000256" key="8">
    <source>
        <dbReference type="ARBA" id="ARBA00022741"/>
    </source>
</evidence>
<keyword evidence="19" id="KW-1185">Reference proteome</keyword>
<dbReference type="Gene3D" id="3.40.1110.10">
    <property type="entry name" value="Calcium-transporting ATPase, cytoplasmic domain N"/>
    <property type="match status" value="1"/>
</dbReference>
<accession>A0ABQ6X5D1</accession>
<keyword evidence="9 15" id="KW-0067">ATP-binding</keyword>
<dbReference type="SUPFAM" id="SSF55008">
    <property type="entry name" value="HMA, heavy metal-associated domain"/>
    <property type="match status" value="1"/>
</dbReference>
<evidence type="ECO:0000256" key="9">
    <source>
        <dbReference type="ARBA" id="ARBA00022840"/>
    </source>
</evidence>
<evidence type="ECO:0000256" key="7">
    <source>
        <dbReference type="ARBA" id="ARBA00022723"/>
    </source>
</evidence>
<keyword evidence="4 15" id="KW-1003">Cell membrane</keyword>
<dbReference type="PROSITE" id="PS00154">
    <property type="entry name" value="ATPASE_E1_E2"/>
    <property type="match status" value="1"/>
</dbReference>
<feature type="transmembrane region" description="Helical" evidence="15">
    <location>
        <begin position="77"/>
        <end position="100"/>
    </location>
</feature>
<evidence type="ECO:0000256" key="14">
    <source>
        <dbReference type="ARBA" id="ARBA00023136"/>
    </source>
</evidence>
<dbReference type="Pfam" id="PF00702">
    <property type="entry name" value="Hydrolase"/>
    <property type="match status" value="1"/>
</dbReference>
<comment type="subcellular location">
    <subcellularLocation>
        <location evidence="1">Cell membrane</location>
        <topology evidence="1">Multi-pass membrane protein</topology>
    </subcellularLocation>
</comment>
<keyword evidence="10" id="KW-0460">Magnesium</keyword>
<feature type="transmembrane region" description="Helical" evidence="15">
    <location>
        <begin position="356"/>
        <end position="378"/>
    </location>
</feature>
<dbReference type="Pfam" id="PF00122">
    <property type="entry name" value="E1-E2_ATPase"/>
    <property type="match status" value="1"/>
</dbReference>
<evidence type="ECO:0000256" key="5">
    <source>
        <dbReference type="ARBA" id="ARBA00022553"/>
    </source>
</evidence>
<dbReference type="InterPro" id="IPR036163">
    <property type="entry name" value="HMA_dom_sf"/>
</dbReference>
<dbReference type="Gene3D" id="2.70.150.10">
    <property type="entry name" value="Calcium-transporting ATPase, cytoplasmic transduction domain A"/>
    <property type="match status" value="1"/>
</dbReference>
<proteinExistence type="inferred from homology"/>
<dbReference type="InterPro" id="IPR023214">
    <property type="entry name" value="HAD_sf"/>
</dbReference>
<feature type="transmembrane region" description="Helical" evidence="15">
    <location>
        <begin position="671"/>
        <end position="690"/>
    </location>
</feature>
<evidence type="ECO:0000313" key="19">
    <source>
        <dbReference type="Proteomes" id="UP000466130"/>
    </source>
</evidence>
<evidence type="ECO:0000256" key="4">
    <source>
        <dbReference type="ARBA" id="ARBA00022475"/>
    </source>
</evidence>
<evidence type="ECO:0000256" key="13">
    <source>
        <dbReference type="ARBA" id="ARBA00023065"/>
    </source>
</evidence>
<protein>
    <submittedName>
        <fullName evidence="18">Cation-translocating P-type ATPase</fullName>
    </submittedName>
</protein>
<keyword evidence="13" id="KW-0406">Ion transport</keyword>
<keyword evidence="8 15" id="KW-0547">Nucleotide-binding</keyword>
<organism evidence="18 19">
    <name type="scientific">Vreelandella piezotolerans</name>
    <dbReference type="NCBI Taxonomy" id="2609667"/>
    <lineage>
        <taxon>Bacteria</taxon>
        <taxon>Pseudomonadati</taxon>
        <taxon>Pseudomonadota</taxon>
        <taxon>Gammaproteobacteria</taxon>
        <taxon>Oceanospirillales</taxon>
        <taxon>Halomonadaceae</taxon>
        <taxon>Vreelandella</taxon>
    </lineage>
</organism>
<comment type="caution">
    <text evidence="18">The sequence shown here is derived from an EMBL/GenBank/DDBJ whole genome shotgun (WGS) entry which is preliminary data.</text>
</comment>
<evidence type="ECO:0000259" key="17">
    <source>
        <dbReference type="PROSITE" id="PS50846"/>
    </source>
</evidence>
<evidence type="ECO:0000256" key="12">
    <source>
        <dbReference type="ARBA" id="ARBA00022989"/>
    </source>
</evidence>
<evidence type="ECO:0000256" key="6">
    <source>
        <dbReference type="ARBA" id="ARBA00022692"/>
    </source>
</evidence>
<evidence type="ECO:0000313" key="18">
    <source>
        <dbReference type="EMBL" id="KAE8437217.1"/>
    </source>
</evidence>
<dbReference type="PANTHER" id="PTHR43520">
    <property type="entry name" value="ATP7, ISOFORM B"/>
    <property type="match status" value="1"/>
</dbReference>
<dbReference type="InterPro" id="IPR023298">
    <property type="entry name" value="ATPase_P-typ_TM_dom_sf"/>
</dbReference>
<dbReference type="NCBIfam" id="TIGR01525">
    <property type="entry name" value="ATPase-IB_hvy"/>
    <property type="match status" value="1"/>
</dbReference>
<evidence type="ECO:0000256" key="10">
    <source>
        <dbReference type="ARBA" id="ARBA00022842"/>
    </source>
</evidence>
<evidence type="ECO:0000256" key="11">
    <source>
        <dbReference type="ARBA" id="ARBA00022967"/>
    </source>
</evidence>
<gene>
    <name evidence="18" type="ORF">F1978_16065</name>
</gene>
<dbReference type="PROSITE" id="PS50846">
    <property type="entry name" value="HMA_2"/>
    <property type="match status" value="1"/>
</dbReference>
<feature type="domain" description="HMA" evidence="17">
    <location>
        <begin position="1"/>
        <end position="58"/>
    </location>
</feature>
<feature type="transmembrane region" description="Helical" evidence="15">
    <location>
        <begin position="106"/>
        <end position="127"/>
    </location>
</feature>
<evidence type="ECO:0000256" key="16">
    <source>
        <dbReference type="SAM" id="MobiDB-lite"/>
    </source>
</evidence>
<dbReference type="InterPro" id="IPR006121">
    <property type="entry name" value="HMA_dom"/>
</dbReference>
<dbReference type="EMBL" id="VWRT01000021">
    <property type="protein sequence ID" value="KAE8437217.1"/>
    <property type="molecule type" value="Genomic_DNA"/>
</dbReference>
<dbReference type="SUPFAM" id="SSF56784">
    <property type="entry name" value="HAD-like"/>
    <property type="match status" value="1"/>
</dbReference>
<keyword evidence="5" id="KW-0597">Phosphoprotein</keyword>
<keyword evidence="11" id="KW-1278">Translocase</keyword>
<keyword evidence="14 15" id="KW-0472">Membrane</keyword>
<dbReference type="InterPro" id="IPR008250">
    <property type="entry name" value="ATPase_P-typ_transduc_dom_A_sf"/>
</dbReference>
<feature type="compositionally biased region" description="Polar residues" evidence="16">
    <location>
        <begin position="732"/>
        <end position="746"/>
    </location>
</feature>
<dbReference type="Proteomes" id="UP000466130">
    <property type="component" value="Unassembled WGS sequence"/>
</dbReference>
<comment type="similarity">
    <text evidence="2 15">Belongs to the cation transport ATPase (P-type) (TC 3.A.3) family. Type IB subfamily.</text>
</comment>
<evidence type="ECO:0000256" key="1">
    <source>
        <dbReference type="ARBA" id="ARBA00004651"/>
    </source>
</evidence>
<dbReference type="NCBIfam" id="TIGR01494">
    <property type="entry name" value="ATPase_P-type"/>
    <property type="match status" value="2"/>
</dbReference>
<keyword evidence="7 15" id="KW-0479">Metal-binding</keyword>
<dbReference type="InterPro" id="IPR001757">
    <property type="entry name" value="P_typ_ATPase"/>
</dbReference>
<sequence length="746" mass="78625">MWCTSCALAVEGALARLPGVVQASVHYPTATVWVNGTPASTQLAALAPVVTRLGYRLSELEPVHDAQQRLAKESRYLSLRLIVGAVLGMWTMLASLLIYAGALPNAAIELVVAWVAGAFSLPVVLYSGLPFYRAGWRTLLAQRPGMDVLVSLGVLGAMVVSVGLLLRGSSEVYFDTAVMLIVLLLVGRLVETLCRQRGLKAFDALRLPEADVVVCQGGQRDTQPVGEVAIGAVIEVPPGEQVPLDGLLDTPGWLDTATLTGESVPRYLHAGQRVYAGCRYAARLNAAPLKVIVTATVGQRRMDKLCEQMRRAQAKKGELHKLADRFASWLSPVALLLAVLTLPLGLLMGLGLEDAAVRALSVLVVACPCAVGLAVPLASLAGTSQALQQGIALRDPSAFETLANVRGIAFDKTGTLTRGQHQVVNAALRQSEDLTQFRAMLSSAVSQSEHPLASGLRDWASTVETAAPSNVLHNVQHIEEHPGKGQQVTFQNAEQWWLGSAVWIEQQLGAPLPDSAHQPDNAFASQVVVADSHGWLATLYCADQPVSDATASLAELKRSGYIVALISGDRQGPVGWLGQQVGLANNACYAQRSPEAKAALLKALPSPTLYVGDGVNDTLSLAEAGVGVVPMQASDAAREGAAAQLLRPGVSGVVCLLSLAKRTRRVMMQNLVFSALYNTLALGLVIIMAVPPLAAVLAMAASSFSVTLNAARLAWSEPSKTSDIPAPDPNAPHSTSPTAGQSLPTV</sequence>
<keyword evidence="6 15" id="KW-0812">Transmembrane</keyword>
<dbReference type="Gene3D" id="3.30.70.100">
    <property type="match status" value="1"/>
</dbReference>
<dbReference type="SUPFAM" id="SSF81665">
    <property type="entry name" value="Calcium ATPase, transmembrane domain M"/>
    <property type="match status" value="1"/>
</dbReference>
<evidence type="ECO:0000256" key="15">
    <source>
        <dbReference type="RuleBase" id="RU362081"/>
    </source>
</evidence>
<feature type="transmembrane region" description="Helical" evidence="15">
    <location>
        <begin position="172"/>
        <end position="190"/>
    </location>
</feature>
<name>A0ABQ6X5D1_9GAMM</name>
<dbReference type="CDD" id="cd00371">
    <property type="entry name" value="HMA"/>
    <property type="match status" value="1"/>
</dbReference>
<dbReference type="SUPFAM" id="SSF81653">
    <property type="entry name" value="Calcium ATPase, transduction domain A"/>
    <property type="match status" value="1"/>
</dbReference>
<dbReference type="Pfam" id="PF00403">
    <property type="entry name" value="HMA"/>
    <property type="match status" value="1"/>
</dbReference>
<dbReference type="Gene3D" id="3.40.50.1000">
    <property type="entry name" value="HAD superfamily/HAD-like"/>
    <property type="match status" value="1"/>
</dbReference>
<dbReference type="PANTHER" id="PTHR43520:SF5">
    <property type="entry name" value="CATION-TRANSPORTING P-TYPE ATPASE-RELATED"/>
    <property type="match status" value="1"/>
</dbReference>
<dbReference type="PRINTS" id="PR00119">
    <property type="entry name" value="CATATPASE"/>
</dbReference>
<keyword evidence="3" id="KW-0813">Transport</keyword>
<dbReference type="InterPro" id="IPR036412">
    <property type="entry name" value="HAD-like_sf"/>
</dbReference>
<feature type="transmembrane region" description="Helical" evidence="15">
    <location>
        <begin position="148"/>
        <end position="166"/>
    </location>
</feature>
<reference evidence="18 19" key="1">
    <citation type="submission" date="2019-09" db="EMBL/GenBank/DDBJ databases">
        <title>The Halomonas whole genome shotgun (WGS).</title>
        <authorList>
            <person name="Xie Z."/>
        </authorList>
    </citation>
    <scope>NUCLEOTIDE SEQUENCE [LARGE SCALE GENOMIC DNA]</scope>
    <source>
        <strain evidence="18 19">NBT06E8</strain>
    </source>
</reference>